<reference evidence="2" key="1">
    <citation type="journal article" date="2020" name="Stud. Mycol.">
        <title>101 Dothideomycetes genomes: a test case for predicting lifestyles and emergence of pathogens.</title>
        <authorList>
            <person name="Haridas S."/>
            <person name="Albert R."/>
            <person name="Binder M."/>
            <person name="Bloem J."/>
            <person name="Labutti K."/>
            <person name="Salamov A."/>
            <person name="Andreopoulos B."/>
            <person name="Baker S."/>
            <person name="Barry K."/>
            <person name="Bills G."/>
            <person name="Bluhm B."/>
            <person name="Cannon C."/>
            <person name="Castanera R."/>
            <person name="Culley D."/>
            <person name="Daum C."/>
            <person name="Ezra D."/>
            <person name="Gonzalez J."/>
            <person name="Henrissat B."/>
            <person name="Kuo A."/>
            <person name="Liang C."/>
            <person name="Lipzen A."/>
            <person name="Lutzoni F."/>
            <person name="Magnuson J."/>
            <person name="Mondo S."/>
            <person name="Nolan M."/>
            <person name="Ohm R."/>
            <person name="Pangilinan J."/>
            <person name="Park H.-J."/>
            <person name="Ramirez L."/>
            <person name="Alfaro M."/>
            <person name="Sun H."/>
            <person name="Tritt A."/>
            <person name="Yoshinaga Y."/>
            <person name="Zwiers L.-H."/>
            <person name="Turgeon B."/>
            <person name="Goodwin S."/>
            <person name="Spatafora J."/>
            <person name="Crous P."/>
            <person name="Grigoriev I."/>
        </authorList>
    </citation>
    <scope>NUCLEOTIDE SEQUENCE</scope>
    <source>
        <strain evidence="2">ATCC 74209</strain>
    </source>
</reference>
<dbReference type="EMBL" id="ML993884">
    <property type="protein sequence ID" value="KAF2204100.1"/>
    <property type="molecule type" value="Genomic_DNA"/>
</dbReference>
<sequence length="62" mass="7590">MRYRRHLKAVFVPALWPPVWWKFVDLFGRPNTSRSQTQIYLHYGENHRLPTNRYATVFKKLT</sequence>
<evidence type="ECO:0000313" key="2">
    <source>
        <dbReference type="EMBL" id="KAF2204100.1"/>
    </source>
</evidence>
<keyword evidence="3" id="KW-1185">Reference proteome</keyword>
<name>A0A9P4JRZ1_9PLEO</name>
<comment type="caution">
    <text evidence="2">The sequence shown here is derived from an EMBL/GenBank/DDBJ whole genome shotgun (WGS) entry which is preliminary data.</text>
</comment>
<proteinExistence type="predicted"/>
<evidence type="ECO:0000256" key="1">
    <source>
        <dbReference type="SAM" id="SignalP"/>
    </source>
</evidence>
<organism evidence="2 3">
    <name type="scientific">Delitschia confertaspora ATCC 74209</name>
    <dbReference type="NCBI Taxonomy" id="1513339"/>
    <lineage>
        <taxon>Eukaryota</taxon>
        <taxon>Fungi</taxon>
        <taxon>Dikarya</taxon>
        <taxon>Ascomycota</taxon>
        <taxon>Pezizomycotina</taxon>
        <taxon>Dothideomycetes</taxon>
        <taxon>Pleosporomycetidae</taxon>
        <taxon>Pleosporales</taxon>
        <taxon>Delitschiaceae</taxon>
        <taxon>Delitschia</taxon>
    </lineage>
</organism>
<evidence type="ECO:0000313" key="3">
    <source>
        <dbReference type="Proteomes" id="UP000799536"/>
    </source>
</evidence>
<dbReference type="AlphaFoldDB" id="A0A9P4JRZ1"/>
<evidence type="ECO:0008006" key="4">
    <source>
        <dbReference type="Google" id="ProtNLM"/>
    </source>
</evidence>
<protein>
    <recommendedName>
        <fullName evidence="4">Secreted protein</fullName>
    </recommendedName>
</protein>
<feature type="chain" id="PRO_5040119499" description="Secreted protein" evidence="1">
    <location>
        <begin position="22"/>
        <end position="62"/>
    </location>
</feature>
<accession>A0A9P4JRZ1</accession>
<keyword evidence="1" id="KW-0732">Signal</keyword>
<dbReference type="Proteomes" id="UP000799536">
    <property type="component" value="Unassembled WGS sequence"/>
</dbReference>
<gene>
    <name evidence="2" type="ORF">GQ43DRAFT_438237</name>
</gene>
<feature type="signal peptide" evidence="1">
    <location>
        <begin position="1"/>
        <end position="21"/>
    </location>
</feature>